<keyword evidence="8" id="KW-1133">Transmembrane helix</keyword>
<dbReference type="SUPFAM" id="SSF56112">
    <property type="entry name" value="Protein kinase-like (PK-like)"/>
    <property type="match status" value="1"/>
</dbReference>
<feature type="domain" description="Protein kinase" evidence="10">
    <location>
        <begin position="617"/>
        <end position="876"/>
    </location>
</feature>
<keyword evidence="1" id="KW-0723">Serine/threonine-protein kinase</keyword>
<feature type="compositionally biased region" description="Low complexity" evidence="7">
    <location>
        <begin position="985"/>
        <end position="994"/>
    </location>
</feature>
<dbReference type="InterPro" id="IPR008271">
    <property type="entry name" value="Ser/Thr_kinase_AS"/>
</dbReference>
<accession>A0A0A1U7U0</accession>
<dbReference type="KEGG" id="eiv:EIN_485120"/>
<dbReference type="PANTHER" id="PTHR45756">
    <property type="entry name" value="PALMITOYLTRANSFERASE"/>
    <property type="match status" value="1"/>
</dbReference>
<dbReference type="PANTHER" id="PTHR45756:SF1">
    <property type="entry name" value="PROTEIN KINASE DOMAIN CONTAINING PROTEIN"/>
    <property type="match status" value="1"/>
</dbReference>
<keyword evidence="12" id="KW-1185">Reference proteome</keyword>
<feature type="signal peptide" evidence="9">
    <location>
        <begin position="1"/>
        <end position="25"/>
    </location>
</feature>
<feature type="region of interest" description="Disordered" evidence="7">
    <location>
        <begin position="983"/>
        <end position="1004"/>
    </location>
</feature>
<dbReference type="GeneID" id="14888246"/>
<dbReference type="GO" id="GO:0004674">
    <property type="term" value="F:protein serine/threonine kinase activity"/>
    <property type="evidence" value="ECO:0007669"/>
    <property type="project" value="UniProtKB-KW"/>
</dbReference>
<keyword evidence="9" id="KW-0732">Signal</keyword>
<feature type="compositionally biased region" description="Acidic residues" evidence="7">
    <location>
        <begin position="1035"/>
        <end position="1051"/>
    </location>
</feature>
<evidence type="ECO:0000256" key="6">
    <source>
        <dbReference type="PROSITE-ProRule" id="PRU10141"/>
    </source>
</evidence>
<proteinExistence type="predicted"/>
<dbReference type="SMART" id="SM00220">
    <property type="entry name" value="S_TKc"/>
    <property type="match status" value="1"/>
</dbReference>
<feature type="chain" id="PRO_5001980290" evidence="9">
    <location>
        <begin position="26"/>
        <end position="1136"/>
    </location>
</feature>
<dbReference type="InterPro" id="IPR011009">
    <property type="entry name" value="Kinase-like_dom_sf"/>
</dbReference>
<dbReference type="FunFam" id="3.30.200.20:FF:000180">
    <property type="entry name" value="serine/threonine-protein kinase STY46-like"/>
    <property type="match status" value="1"/>
</dbReference>
<keyword evidence="5 6" id="KW-0067">ATP-binding</keyword>
<organism evidence="11 12">
    <name type="scientific">Entamoeba invadens IP1</name>
    <dbReference type="NCBI Taxonomy" id="370355"/>
    <lineage>
        <taxon>Eukaryota</taxon>
        <taxon>Amoebozoa</taxon>
        <taxon>Evosea</taxon>
        <taxon>Archamoebae</taxon>
        <taxon>Mastigamoebida</taxon>
        <taxon>Entamoebidae</taxon>
        <taxon>Entamoeba</taxon>
    </lineage>
</organism>
<dbReference type="InterPro" id="IPR000719">
    <property type="entry name" value="Prot_kinase_dom"/>
</dbReference>
<keyword evidence="2 11" id="KW-0808">Transferase</keyword>
<dbReference type="InterPro" id="IPR001245">
    <property type="entry name" value="Ser-Thr/Tyr_kinase_cat_dom"/>
</dbReference>
<keyword evidence="4 11" id="KW-0418">Kinase</keyword>
<evidence type="ECO:0000256" key="3">
    <source>
        <dbReference type="ARBA" id="ARBA00022741"/>
    </source>
</evidence>
<dbReference type="GO" id="GO:0004715">
    <property type="term" value="F:non-membrane spanning protein tyrosine kinase activity"/>
    <property type="evidence" value="ECO:0007669"/>
    <property type="project" value="UniProtKB-EC"/>
</dbReference>
<keyword evidence="3 6" id="KW-0547">Nucleotide-binding</keyword>
<feature type="transmembrane region" description="Helical" evidence="8">
    <location>
        <begin position="397"/>
        <end position="420"/>
    </location>
</feature>
<evidence type="ECO:0000313" key="11">
    <source>
        <dbReference type="EMBL" id="ELP89150.1"/>
    </source>
</evidence>
<evidence type="ECO:0000256" key="7">
    <source>
        <dbReference type="SAM" id="MobiDB-lite"/>
    </source>
</evidence>
<dbReference type="PROSITE" id="PS00107">
    <property type="entry name" value="PROTEIN_KINASE_ATP"/>
    <property type="match status" value="1"/>
</dbReference>
<evidence type="ECO:0000313" key="12">
    <source>
        <dbReference type="Proteomes" id="UP000014680"/>
    </source>
</evidence>
<dbReference type="Gene3D" id="1.10.510.10">
    <property type="entry name" value="Transferase(Phosphotransferase) domain 1"/>
    <property type="match status" value="1"/>
</dbReference>
<evidence type="ECO:0000259" key="10">
    <source>
        <dbReference type="PROSITE" id="PS50011"/>
    </source>
</evidence>
<evidence type="ECO:0000256" key="1">
    <source>
        <dbReference type="ARBA" id="ARBA00022527"/>
    </source>
</evidence>
<gene>
    <name evidence="11" type="ORF">EIN_485120</name>
</gene>
<sequence length="1136" mass="129371">MLVKTDLLLILQFLVILSSSYPCTSSCVKCVSGECEECDSTKGFYPSCTSCLPKYYLSGIYCERVIETPLTCQTFLTEKPSYYVIHSLLTLTYPKETYFVNNPCASQLPLNSQNTKGYFFKIHTKNAIYTFSSTKSTHIVLQESCEKCLHSFYLGYTTFSLKLKEQDYVLFMYGTDSVLLTIKESSLDEISTDQTTRSMTETFENYYGDNACLNELVGGRWYKVNTNNSNFYTLSTGGPNSLIALQNANKECVDVASGATSAQVVLQILGTLYVFSTSPFSVQISCAYCSPGVCSTSKGQCVCEGNYVYRDGNCSLCGNGQIDSGEECENTTGCGSDCKCLPDYTSSDFKCYKVLCGNDRIDIGEECDGGQGCKDCKCLPNYRVKRGKGCEYRYTVLFIYLAVFVFVYVLLYTILFIVIYSKTKVMRMLFKVNDMSFVGSVVPFEKKGKVYVNLDMLHNYVSFNPKSIVFNDSTKRPEVDEVEFSKICITNCRKESMTFILHGREEYKYELVFDPYMGSLKGGQTITVRVKVLIRCTTIIKDKKIPVTLEWANWKNVRRSMDHEDLFVRQTEPTEDEGISSSSDDEIKVSHATQIYSYLLLNAESEVSTRLDYEEVHLEQPPVGAGTFGIVYRAKWRKVEIAVKVLKTDMVDLKDLMPNFEQEAQLMERLRCQNIVNFIGTIVTPDTLCIVTEFCNLGSLRRFIKLNKISTLMKVRFCQDIALGMGYLHQNDIVHHDLKTDNVLVYSKNPYDPVVCKVSDFGTSQAFIESSNTITIRDIGTPLYMAPEVHKTGKLTLKSDVFSFAICMLEIWLTRDPYPIIEFRDGDSVLNFVCSGKRVGIPRECVYRDIIKMCWHQKPEKRPVFSKIIEWLAPMVQELSAKKKEVKTQGKSPKTRTPLMSQSPKMKKKVCVNQTRTRRVYSGNKNNIENISDALVSPKSFDVNRSTSAKTDEENMKQGKGVTLDIKLPRKNVNIIEKTRLGGDSVTTPVTSTKSSEEPTRQTSLVNDAEYHKILLNDFSKEMHLDKSFVKKEEEEIESETMSSGEEDTPEETLKPFQTAEDDSVEKYESTEDVSEEHRQGGSNDWDRRDGQYFDYLDPHRLCKREVTLRRNVTMINFHQRIDYHANPKKNTFYKK</sequence>
<dbReference type="InterPro" id="IPR017441">
    <property type="entry name" value="Protein_kinase_ATP_BS"/>
</dbReference>
<feature type="compositionally biased region" description="Basic and acidic residues" evidence="7">
    <location>
        <begin position="1065"/>
        <end position="1090"/>
    </location>
</feature>
<evidence type="ECO:0000256" key="4">
    <source>
        <dbReference type="ARBA" id="ARBA00022777"/>
    </source>
</evidence>
<protein>
    <submittedName>
        <fullName evidence="11">Serine-threonine protein kinase, putative</fullName>
        <ecNumber evidence="11">2.7.10.2</ecNumber>
    </submittedName>
</protein>
<feature type="region of interest" description="Disordered" evidence="7">
    <location>
        <begin position="1031"/>
        <end position="1090"/>
    </location>
</feature>
<feature type="binding site" evidence="6">
    <location>
        <position position="644"/>
    </location>
    <ligand>
        <name>ATP</name>
        <dbReference type="ChEBI" id="CHEBI:30616"/>
    </ligand>
</feature>
<evidence type="ECO:0000256" key="2">
    <source>
        <dbReference type="ARBA" id="ARBA00022679"/>
    </source>
</evidence>
<evidence type="ECO:0000256" key="9">
    <source>
        <dbReference type="SAM" id="SignalP"/>
    </source>
</evidence>
<dbReference type="EC" id="2.7.10.2" evidence="11"/>
<dbReference type="VEuPathDB" id="AmoebaDB:EIN_485120"/>
<dbReference type="PROSITE" id="PS00108">
    <property type="entry name" value="PROTEIN_KINASE_ST"/>
    <property type="match status" value="1"/>
</dbReference>
<reference evidence="11 12" key="1">
    <citation type="submission" date="2012-10" db="EMBL/GenBank/DDBJ databases">
        <authorList>
            <person name="Zafar N."/>
            <person name="Inman J."/>
            <person name="Hall N."/>
            <person name="Lorenzi H."/>
            <person name="Caler E."/>
        </authorList>
    </citation>
    <scope>NUCLEOTIDE SEQUENCE [LARGE SCALE GENOMIC DNA]</scope>
    <source>
        <strain evidence="11 12">IP1</strain>
    </source>
</reference>
<dbReference type="PROSITE" id="PS50011">
    <property type="entry name" value="PROTEIN_KINASE_DOM"/>
    <property type="match status" value="1"/>
</dbReference>
<dbReference type="GO" id="GO:0005524">
    <property type="term" value="F:ATP binding"/>
    <property type="evidence" value="ECO:0007669"/>
    <property type="project" value="UniProtKB-UniRule"/>
</dbReference>
<dbReference type="EMBL" id="KB206670">
    <property type="protein sequence ID" value="ELP89150.1"/>
    <property type="molecule type" value="Genomic_DNA"/>
</dbReference>
<dbReference type="Pfam" id="PF07714">
    <property type="entry name" value="PK_Tyr_Ser-Thr"/>
    <property type="match status" value="1"/>
</dbReference>
<feature type="region of interest" description="Disordered" evidence="7">
    <location>
        <begin position="883"/>
        <end position="909"/>
    </location>
</feature>
<evidence type="ECO:0000256" key="5">
    <source>
        <dbReference type="ARBA" id="ARBA00022840"/>
    </source>
</evidence>
<dbReference type="CDD" id="cd13999">
    <property type="entry name" value="STKc_MAP3K-like"/>
    <property type="match status" value="1"/>
</dbReference>
<dbReference type="Proteomes" id="UP000014680">
    <property type="component" value="Unassembled WGS sequence"/>
</dbReference>
<name>A0A0A1U7U0_ENTIV</name>
<dbReference type="OrthoDB" id="30356at2759"/>
<dbReference type="InterPro" id="IPR053215">
    <property type="entry name" value="TKL_Ser/Thr_kinase"/>
</dbReference>
<keyword evidence="8" id="KW-0472">Membrane</keyword>
<dbReference type="AlphaFoldDB" id="A0A0A1U7U0"/>
<keyword evidence="8" id="KW-0812">Transmembrane</keyword>
<evidence type="ECO:0000256" key="8">
    <source>
        <dbReference type="SAM" id="Phobius"/>
    </source>
</evidence>
<dbReference type="OMA" id="FCNNQCK"/>
<dbReference type="RefSeq" id="XP_004255921.1">
    <property type="nucleotide sequence ID" value="XM_004255873.1"/>
</dbReference>